<dbReference type="InterPro" id="IPR018796">
    <property type="entry name" value="COA8"/>
</dbReference>
<feature type="region of interest" description="Disordered" evidence="7">
    <location>
        <begin position="1"/>
        <end position="41"/>
    </location>
</feature>
<feature type="compositionally biased region" description="Low complexity" evidence="7">
    <location>
        <begin position="27"/>
        <end position="41"/>
    </location>
</feature>
<comment type="subcellular location">
    <subcellularLocation>
        <location evidence="1">Mitochondrion inner membrane</location>
        <topology evidence="1">Peripheral membrane protein</topology>
        <orientation evidence="1">Matrix side</orientation>
    </subcellularLocation>
</comment>
<keyword evidence="3" id="KW-0999">Mitochondrion inner membrane</keyword>
<gene>
    <name evidence="8" type="ORF">C6P46_007083</name>
</gene>
<feature type="compositionally biased region" description="Low complexity" evidence="7">
    <location>
        <begin position="252"/>
        <end position="273"/>
    </location>
</feature>
<dbReference type="AlphaFoldDB" id="A0A9P6VW09"/>
<dbReference type="Proteomes" id="UP000777482">
    <property type="component" value="Unassembled WGS sequence"/>
</dbReference>
<dbReference type="GO" id="GO:0005743">
    <property type="term" value="C:mitochondrial inner membrane"/>
    <property type="evidence" value="ECO:0007669"/>
    <property type="project" value="UniProtKB-SubCell"/>
</dbReference>
<dbReference type="EMBL" id="PUHQ01000096">
    <property type="protein sequence ID" value="KAG0656510.1"/>
    <property type="molecule type" value="Genomic_DNA"/>
</dbReference>
<keyword evidence="9" id="KW-1185">Reference proteome</keyword>
<accession>A0A9P6VW09</accession>
<feature type="compositionally biased region" description="Low complexity" evidence="7">
    <location>
        <begin position="136"/>
        <end position="161"/>
    </location>
</feature>
<reference evidence="8 9" key="1">
    <citation type="submission" date="2020-11" db="EMBL/GenBank/DDBJ databases">
        <title>Kefir isolates.</title>
        <authorList>
            <person name="Marcisauskas S."/>
            <person name="Kim Y."/>
            <person name="Blasche S."/>
        </authorList>
    </citation>
    <scope>NUCLEOTIDE SEQUENCE [LARGE SCALE GENOMIC DNA]</scope>
    <source>
        <strain evidence="8 9">KR</strain>
    </source>
</reference>
<dbReference type="OrthoDB" id="6246201at2759"/>
<evidence type="ECO:0000256" key="1">
    <source>
        <dbReference type="ARBA" id="ARBA00004443"/>
    </source>
</evidence>
<feature type="compositionally biased region" description="Low complexity" evidence="7">
    <location>
        <begin position="1"/>
        <end position="19"/>
    </location>
</feature>
<evidence type="ECO:0000313" key="8">
    <source>
        <dbReference type="EMBL" id="KAG0656510.1"/>
    </source>
</evidence>
<dbReference type="GO" id="GO:0097193">
    <property type="term" value="P:intrinsic apoptotic signaling pathway"/>
    <property type="evidence" value="ECO:0007669"/>
    <property type="project" value="InterPro"/>
</dbReference>
<evidence type="ECO:0000313" key="9">
    <source>
        <dbReference type="Proteomes" id="UP000777482"/>
    </source>
</evidence>
<evidence type="ECO:0000256" key="5">
    <source>
        <dbReference type="ARBA" id="ARBA00023128"/>
    </source>
</evidence>
<name>A0A9P6VW09_RHOMI</name>
<keyword evidence="4" id="KW-0809">Transit peptide</keyword>
<feature type="region of interest" description="Disordered" evidence="7">
    <location>
        <begin position="224"/>
        <end position="273"/>
    </location>
</feature>
<sequence length="357" mass="38290">MNSTRPLLKATTATTAKAVTRTRRRPTATAPRAKGDAAPDAALIIPPSRDLIGPPCPLSNLRPVYYAPLFPSLHSPSGWGDLAATAATDANADAAAPLPSLWTAARGAPSSSSTPAPPRRLPRPRKPHPYSLAEFPTLSTSSPSRPRTSTTTTTTTTTVSSDPKLVRLERVRQRLHAQDLEWRWARYRFDAFNQAFWTRMNERFLRGREAYLLAAAAARARAGEGADAQGVDSEGRHGGGGGTDHQQEAAQSLSSSSRPNTNPNPNPNAGVEGTPAVTVAAAAVDLAPFYAQHLAETKRAYADYNKQLWRFQAGLIWPAVRASVRSWRWRFEVWRAGAGARGRNVGGPASASSSASV</sequence>
<organism evidence="8 9">
    <name type="scientific">Rhodotorula mucilaginosa</name>
    <name type="common">Yeast</name>
    <name type="synonym">Rhodotorula rubra</name>
    <dbReference type="NCBI Taxonomy" id="5537"/>
    <lineage>
        <taxon>Eukaryota</taxon>
        <taxon>Fungi</taxon>
        <taxon>Dikarya</taxon>
        <taxon>Basidiomycota</taxon>
        <taxon>Pucciniomycotina</taxon>
        <taxon>Microbotryomycetes</taxon>
        <taxon>Sporidiobolales</taxon>
        <taxon>Sporidiobolaceae</taxon>
        <taxon>Rhodotorula</taxon>
    </lineage>
</organism>
<dbReference type="PANTHER" id="PTHR31107">
    <property type="entry name" value="APOPTOGENIC PROTEIN 1, MITOCHONDRIAL"/>
    <property type="match status" value="1"/>
</dbReference>
<proteinExistence type="inferred from homology"/>
<evidence type="ECO:0000256" key="6">
    <source>
        <dbReference type="ARBA" id="ARBA00023136"/>
    </source>
</evidence>
<keyword evidence="5" id="KW-0496">Mitochondrion</keyword>
<comment type="similarity">
    <text evidence="2">Belongs to the COA8 family.</text>
</comment>
<keyword evidence="6" id="KW-0472">Membrane</keyword>
<feature type="compositionally biased region" description="Low complexity" evidence="7">
    <location>
        <begin position="104"/>
        <end position="114"/>
    </location>
</feature>
<evidence type="ECO:0000256" key="7">
    <source>
        <dbReference type="SAM" id="MobiDB-lite"/>
    </source>
</evidence>
<protein>
    <submittedName>
        <fullName evidence="8">Uncharacterized protein</fullName>
    </submittedName>
</protein>
<evidence type="ECO:0000256" key="4">
    <source>
        <dbReference type="ARBA" id="ARBA00022946"/>
    </source>
</evidence>
<evidence type="ECO:0000256" key="2">
    <source>
        <dbReference type="ARBA" id="ARBA00005453"/>
    </source>
</evidence>
<dbReference type="PANTHER" id="PTHR31107:SF2">
    <property type="entry name" value="CYTOCHROME C OXIDASE ASSEMBLY FACTOR 8"/>
    <property type="match status" value="1"/>
</dbReference>
<evidence type="ECO:0000256" key="3">
    <source>
        <dbReference type="ARBA" id="ARBA00022792"/>
    </source>
</evidence>
<feature type="region of interest" description="Disordered" evidence="7">
    <location>
        <begin position="104"/>
        <end position="161"/>
    </location>
</feature>
<comment type="caution">
    <text evidence="8">The sequence shown here is derived from an EMBL/GenBank/DDBJ whole genome shotgun (WGS) entry which is preliminary data.</text>
</comment>